<feature type="chain" id="PRO_5041992716" description="Cytochrome c domain-containing protein" evidence="1">
    <location>
        <begin position="24"/>
        <end position="467"/>
    </location>
</feature>
<proteinExistence type="predicted"/>
<dbReference type="EMBL" id="CP119075">
    <property type="protein sequence ID" value="WED63436.1"/>
    <property type="molecule type" value="Genomic_DNA"/>
</dbReference>
<dbReference type="Proteomes" id="UP001218638">
    <property type="component" value="Chromosome"/>
</dbReference>
<dbReference type="KEGG" id="slom:PXH66_13940"/>
<keyword evidence="3" id="KW-1185">Reference proteome</keyword>
<protein>
    <recommendedName>
        <fullName evidence="4">Cytochrome c domain-containing protein</fullName>
    </recommendedName>
</protein>
<dbReference type="RefSeq" id="WP_330929186.1">
    <property type="nucleotide sequence ID" value="NZ_CP119075.1"/>
</dbReference>
<gene>
    <name evidence="2" type="ORF">PXH66_13940</name>
</gene>
<reference evidence="2" key="1">
    <citation type="submission" date="2023-03" db="EMBL/GenBank/DDBJ databases">
        <title>Lomoglobus Profundus gen. nov., sp. nov., a novel member of the phylum Verrucomicrobia, isolated from deep-marine sediment of South China Sea.</title>
        <authorList>
            <person name="Ahmad T."/>
            <person name="Ishaq S.E."/>
            <person name="Wang F."/>
        </authorList>
    </citation>
    <scope>NUCLEOTIDE SEQUENCE</scope>
    <source>
        <strain evidence="2">LMO-M01</strain>
    </source>
</reference>
<evidence type="ECO:0000313" key="2">
    <source>
        <dbReference type="EMBL" id="WED63436.1"/>
    </source>
</evidence>
<evidence type="ECO:0000256" key="1">
    <source>
        <dbReference type="SAM" id="SignalP"/>
    </source>
</evidence>
<keyword evidence="1" id="KW-0732">Signal</keyword>
<evidence type="ECO:0000313" key="3">
    <source>
        <dbReference type="Proteomes" id="UP001218638"/>
    </source>
</evidence>
<evidence type="ECO:0008006" key="4">
    <source>
        <dbReference type="Google" id="ProtNLM"/>
    </source>
</evidence>
<organism evidence="2 3">
    <name type="scientific">Synoicihabitans lomoniglobus</name>
    <dbReference type="NCBI Taxonomy" id="2909285"/>
    <lineage>
        <taxon>Bacteria</taxon>
        <taxon>Pseudomonadati</taxon>
        <taxon>Verrucomicrobiota</taxon>
        <taxon>Opitutia</taxon>
        <taxon>Opitutales</taxon>
        <taxon>Opitutaceae</taxon>
        <taxon>Synoicihabitans</taxon>
    </lineage>
</organism>
<sequence length="467" mass="52557">MYALNQHRCAVIFFGALFMGSQAGVLAQDSLKSTLETLYQEEQGLPDFPDFGFMLSADSYHDRVFVLAQDFPQRKPKMDAGVKRILDIDFETSWRDYIMEVRRYVFEGNARPDGIENSFFLEDNKVRDWFHVPWQHWGPTGREGFHGLTQEGPINERMLGPQQTQVSHAYAVGFYNDLGGYKIGQVWADPGDPNLAVMAGGKGFPIGTVVAKLLFTTLDETQVPYLTDPVTWQAYVYAKDVDPALPSTDTSRMQAGVQLIQMDIMVRDPRADETGGWVFGTFVYNGEMGEKNRWANLVPVGLMWGNDPDVRVNLSNPTPTVTRQNPALKETKINDRKELPPTHLGWGFRLNGPVDNPLSSCMSCHSTAQYPVVTSILPFLNNPPANPPASQGAPADDYWMQWFRNIDCGHPFNPGRAIALDYSLQLSKSIENFVEYKTQIEQGLYSVQYWENGNDVHRGTLKTPAKP</sequence>
<feature type="signal peptide" evidence="1">
    <location>
        <begin position="1"/>
        <end position="23"/>
    </location>
</feature>
<dbReference type="AlphaFoldDB" id="A0AAE9ZSH5"/>
<name>A0AAE9ZSH5_9BACT</name>
<accession>A0AAE9ZSH5</accession>